<dbReference type="GO" id="GO:0042407">
    <property type="term" value="P:cristae formation"/>
    <property type="evidence" value="ECO:0007669"/>
    <property type="project" value="TreeGrafter"/>
</dbReference>
<sequence length="123" mass="12063">MLPQRSSCHSAPPRPRTTLQLAYFPESSGGGIVSHAVAAAAAALKTDAGAEGGGADAAVSKARAHLRAGRLLAAADALSRAAAGSQAADAAAAWVADARARALADQNARLLQAHATSTAASLA</sequence>
<dbReference type="InterPro" id="IPR019133">
    <property type="entry name" value="MIC60"/>
</dbReference>
<comment type="subcellular location">
    <subcellularLocation>
        <location evidence="1">Mitochondrion inner membrane</location>
    </subcellularLocation>
</comment>
<organism evidence="8 9">
    <name type="scientific">Monoraphidium neglectum</name>
    <dbReference type="NCBI Taxonomy" id="145388"/>
    <lineage>
        <taxon>Eukaryota</taxon>
        <taxon>Viridiplantae</taxon>
        <taxon>Chlorophyta</taxon>
        <taxon>core chlorophytes</taxon>
        <taxon>Chlorophyceae</taxon>
        <taxon>CS clade</taxon>
        <taxon>Sphaeropleales</taxon>
        <taxon>Selenastraceae</taxon>
        <taxon>Monoraphidium</taxon>
    </lineage>
</organism>
<evidence type="ECO:0000256" key="6">
    <source>
        <dbReference type="ARBA" id="ARBA00023128"/>
    </source>
</evidence>
<comment type="similarity">
    <text evidence="2">Belongs to the MICOS complex subunit Mic60 family.</text>
</comment>
<evidence type="ECO:0000313" key="9">
    <source>
        <dbReference type="Proteomes" id="UP000054498"/>
    </source>
</evidence>
<evidence type="ECO:0000256" key="5">
    <source>
        <dbReference type="ARBA" id="ARBA00022989"/>
    </source>
</evidence>
<evidence type="ECO:0000256" key="4">
    <source>
        <dbReference type="ARBA" id="ARBA00022792"/>
    </source>
</evidence>
<keyword evidence="5" id="KW-1133">Transmembrane helix</keyword>
<dbReference type="AlphaFoldDB" id="A0A0D2LNY3"/>
<name>A0A0D2LNY3_9CHLO</name>
<reference evidence="8 9" key="1">
    <citation type="journal article" date="2013" name="BMC Genomics">
        <title>Reconstruction of the lipid metabolism for the microalga Monoraphidium neglectum from its genome sequence reveals characteristics suitable for biofuel production.</title>
        <authorList>
            <person name="Bogen C."/>
            <person name="Al-Dilaimi A."/>
            <person name="Albersmeier A."/>
            <person name="Wichmann J."/>
            <person name="Grundmann M."/>
            <person name="Rupp O."/>
            <person name="Lauersen K.J."/>
            <person name="Blifernez-Klassen O."/>
            <person name="Kalinowski J."/>
            <person name="Goesmann A."/>
            <person name="Mussgnug J.H."/>
            <person name="Kruse O."/>
        </authorList>
    </citation>
    <scope>NUCLEOTIDE SEQUENCE [LARGE SCALE GENOMIC DNA]</scope>
    <source>
        <strain evidence="8 9">SAG 48.87</strain>
    </source>
</reference>
<keyword evidence="6" id="KW-0496">Mitochondrion</keyword>
<keyword evidence="7" id="KW-0472">Membrane</keyword>
<dbReference type="KEGG" id="mng:MNEG_16292"/>
<gene>
    <name evidence="8" type="ORF">MNEG_16292</name>
</gene>
<proteinExistence type="inferred from homology"/>
<dbReference type="EMBL" id="KK106420">
    <property type="protein sequence ID" value="KIY91671.1"/>
    <property type="molecule type" value="Genomic_DNA"/>
</dbReference>
<dbReference type="Proteomes" id="UP000054498">
    <property type="component" value="Unassembled WGS sequence"/>
</dbReference>
<dbReference type="GeneID" id="25734037"/>
<protein>
    <submittedName>
        <fullName evidence="8">Uncharacterized protein</fullName>
    </submittedName>
</protein>
<keyword evidence="3" id="KW-0812">Transmembrane</keyword>
<dbReference type="GO" id="GO:0061617">
    <property type="term" value="C:MICOS complex"/>
    <property type="evidence" value="ECO:0007669"/>
    <property type="project" value="TreeGrafter"/>
</dbReference>
<dbReference type="PANTHER" id="PTHR15415">
    <property type="entry name" value="MITOFILIN"/>
    <property type="match status" value="1"/>
</dbReference>
<keyword evidence="9" id="KW-1185">Reference proteome</keyword>
<evidence type="ECO:0000256" key="3">
    <source>
        <dbReference type="ARBA" id="ARBA00022692"/>
    </source>
</evidence>
<evidence type="ECO:0000256" key="7">
    <source>
        <dbReference type="ARBA" id="ARBA00023136"/>
    </source>
</evidence>
<dbReference type="RefSeq" id="XP_013890691.1">
    <property type="nucleotide sequence ID" value="XM_014035237.1"/>
</dbReference>
<keyword evidence="4" id="KW-0999">Mitochondrion inner membrane</keyword>
<dbReference type="PANTHER" id="PTHR15415:SF7">
    <property type="entry name" value="MICOS COMPLEX SUBUNIT MIC60"/>
    <property type="match status" value="1"/>
</dbReference>
<accession>A0A0D2LNY3</accession>
<evidence type="ECO:0000313" key="8">
    <source>
        <dbReference type="EMBL" id="KIY91671.1"/>
    </source>
</evidence>
<evidence type="ECO:0000256" key="1">
    <source>
        <dbReference type="ARBA" id="ARBA00004273"/>
    </source>
</evidence>
<evidence type="ECO:0000256" key="2">
    <source>
        <dbReference type="ARBA" id="ARBA00010877"/>
    </source>
</evidence>